<feature type="compositionally biased region" description="Low complexity" evidence="2">
    <location>
        <begin position="536"/>
        <end position="545"/>
    </location>
</feature>
<keyword evidence="3" id="KW-0472">Membrane</keyword>
<protein>
    <submittedName>
        <fullName evidence="4">Uncharacterized protein</fullName>
    </submittedName>
</protein>
<dbReference type="Proteomes" id="UP000434957">
    <property type="component" value="Unassembled WGS sequence"/>
</dbReference>
<gene>
    <name evidence="4" type="ORF">PR003_g19500</name>
</gene>
<reference evidence="4 5" key="1">
    <citation type="submission" date="2018-08" db="EMBL/GenBank/DDBJ databases">
        <title>Genomic investigation of the strawberry pathogen Phytophthora fragariae indicates pathogenicity is determined by transcriptional variation in three key races.</title>
        <authorList>
            <person name="Adams T.M."/>
            <person name="Armitage A.D."/>
            <person name="Sobczyk M.K."/>
            <person name="Bates H.J."/>
            <person name="Dunwell J.M."/>
            <person name="Nellist C.F."/>
            <person name="Harrison R.J."/>
        </authorList>
    </citation>
    <scope>NUCLEOTIDE SEQUENCE [LARGE SCALE GENOMIC DNA]</scope>
    <source>
        <strain evidence="4 5">SCRP333</strain>
    </source>
</reference>
<evidence type="ECO:0000313" key="4">
    <source>
        <dbReference type="EMBL" id="KAE9313422.1"/>
    </source>
</evidence>
<evidence type="ECO:0000256" key="1">
    <source>
        <dbReference type="SAM" id="Coils"/>
    </source>
</evidence>
<feature type="compositionally biased region" description="Low complexity" evidence="2">
    <location>
        <begin position="70"/>
        <end position="87"/>
    </location>
</feature>
<name>A0A6A4DV65_9STRA</name>
<feature type="compositionally biased region" description="Low complexity" evidence="2">
    <location>
        <begin position="696"/>
        <end position="714"/>
    </location>
</feature>
<feature type="compositionally biased region" description="Low complexity" evidence="2">
    <location>
        <begin position="645"/>
        <end position="655"/>
    </location>
</feature>
<proteinExistence type="predicted"/>
<feature type="compositionally biased region" description="Acidic residues" evidence="2">
    <location>
        <begin position="499"/>
        <end position="509"/>
    </location>
</feature>
<feature type="compositionally biased region" description="Low complexity" evidence="2">
    <location>
        <begin position="135"/>
        <end position="145"/>
    </location>
</feature>
<feature type="compositionally biased region" description="Low complexity" evidence="2">
    <location>
        <begin position="1128"/>
        <end position="1148"/>
    </location>
</feature>
<evidence type="ECO:0000313" key="5">
    <source>
        <dbReference type="Proteomes" id="UP000434957"/>
    </source>
</evidence>
<feature type="compositionally biased region" description="Low complexity" evidence="2">
    <location>
        <begin position="99"/>
        <end position="126"/>
    </location>
</feature>
<feature type="transmembrane region" description="Helical" evidence="3">
    <location>
        <begin position="25"/>
        <end position="45"/>
    </location>
</feature>
<feature type="coiled-coil region" evidence="1">
    <location>
        <begin position="339"/>
        <end position="408"/>
    </location>
</feature>
<feature type="compositionally biased region" description="Acidic residues" evidence="2">
    <location>
        <begin position="1113"/>
        <end position="1122"/>
    </location>
</feature>
<feature type="region of interest" description="Disordered" evidence="2">
    <location>
        <begin position="1106"/>
        <end position="1190"/>
    </location>
</feature>
<feature type="compositionally biased region" description="Basic residues" evidence="2">
    <location>
        <begin position="518"/>
        <end position="535"/>
    </location>
</feature>
<dbReference type="AlphaFoldDB" id="A0A6A4DV65"/>
<keyword evidence="3" id="KW-1133">Transmembrane helix</keyword>
<keyword evidence="5" id="KW-1185">Reference proteome</keyword>
<feature type="compositionally biased region" description="Basic residues" evidence="2">
    <location>
        <begin position="740"/>
        <end position="759"/>
    </location>
</feature>
<comment type="caution">
    <text evidence="4">The sequence shown here is derived from an EMBL/GenBank/DDBJ whole genome shotgun (WGS) entry which is preliminary data.</text>
</comment>
<accession>A0A6A4DV65</accession>
<keyword evidence="3" id="KW-0812">Transmembrane</keyword>
<feature type="compositionally biased region" description="Low complexity" evidence="2">
    <location>
        <begin position="797"/>
        <end position="806"/>
    </location>
</feature>
<feature type="region of interest" description="Disordered" evidence="2">
    <location>
        <begin position="58"/>
        <end position="208"/>
    </location>
</feature>
<evidence type="ECO:0000256" key="3">
    <source>
        <dbReference type="SAM" id="Phobius"/>
    </source>
</evidence>
<organism evidence="4 5">
    <name type="scientific">Phytophthora rubi</name>
    <dbReference type="NCBI Taxonomy" id="129364"/>
    <lineage>
        <taxon>Eukaryota</taxon>
        <taxon>Sar</taxon>
        <taxon>Stramenopiles</taxon>
        <taxon>Oomycota</taxon>
        <taxon>Peronosporomycetes</taxon>
        <taxon>Peronosporales</taxon>
        <taxon>Peronosporaceae</taxon>
        <taxon>Phytophthora</taxon>
    </lineage>
</organism>
<dbReference type="EMBL" id="QXFT01001649">
    <property type="protein sequence ID" value="KAE9313422.1"/>
    <property type="molecule type" value="Genomic_DNA"/>
</dbReference>
<evidence type="ECO:0000256" key="2">
    <source>
        <dbReference type="SAM" id="MobiDB-lite"/>
    </source>
</evidence>
<feature type="compositionally biased region" description="Low complexity" evidence="2">
    <location>
        <begin position="779"/>
        <end position="790"/>
    </location>
</feature>
<keyword evidence="1" id="KW-0175">Coiled coil</keyword>
<feature type="region of interest" description="Disordered" evidence="2">
    <location>
        <begin position="474"/>
        <end position="822"/>
    </location>
</feature>
<sequence length="1204" mass="127598">MPHAIAQAQGAIRAVGAALGVNPRLSLFVACWIFVVNLVFLFLALQFDSSRPEEAAGVVVPQPRNEDSPDAPAVDAAPAGAVDDTPPSGNASPSEDASTEVLSSPVVTPSPSAGVPSSPTSVPASAHGASDEPQAAGVAGAPVGPTSGILAPEAASGRADQALPTPARLPAGGAVLDLATPQPPSSPRQRCQSPVSPPNSPHDPSRFCRTNSRYAVPPVEPVPSVRESASAHALEGVVQDASDSAVRRLEAFNERYFTNLAHLMVGLVRCPPLRVDPDLDRRIEGAHDLDTIVHAVAPGANTPPADWDTEMEILRVDVRYHREQLRECEKWLYKETDLRRQAESLCASISNERNEAVEEARALREERDEVSRQAALAVVSLQKSADIIDLLKARIGKYDKKIEEARTTVRNDRLKIKKGLSDLTSCLKTFRQYLEARQRDRENGCLVDHGTDTTLPEGFQALLDQVRSIQLHPTETSAGSKRPASSSAAAVHAGHESDSSPDESSEDSDVVFIEPPTKRRKRSSTSPKSKKKRASSHSASKVRSPSNRKSRLGKPSVDLRSKSGSSTAEGANPTPPSGRAGVSSGVVAESQGVASDQSAPVAPPPSALPAVTVPSSTAGCTPPPSPRRPEASAASPSPSGPSPATPGATASARGSPFEAAVVIPPRRDGRPVRPASTVASLQSKSAVERENAPDAVVLGSNPSGSSSSVRSVAGQDAGDGFVYSSQPMTFETMVIGPKARAGKPAKAAKGKSAKAKPSKIAKPSKTVKPPRVVKHSVPSRKPAASPSSRALRPEGSPPSRSKPSTKTPKKHSDSASQVLDPPFTAPGAKECWTMIMEIRVPKSIPVSVFVQCSVDGIKAFANWTDPDHPYQRLLASLPDEPCLFDASEFMPDKTISIRAAGVAIMVKLWRQFRGKSFGPTEKDDLGFALYERGHWVATASVERWLQQLAAILGETSELYLAILAAWTEYARDRNARADRLRLQIPKRLWTWCLPDADGEVLCSPEILFEPSILLYSLEPLPWAPESADWVKEVLAVDGHEPWRNCWVDVPAAHPYNTSFAPCNPKAPLFVPAGFNFQQVASAVQVDSSLDPCDVTAQWVQDYTEYHGPRPAAEGEEEDDEVLSEGNLSDVSTASGSSKGSSSKHSSLSRAPPAQSDGGGVGAEGADDSAGSAAENEESPDESSGKPLRAAIRLDVLAKVATSSK</sequence>